<evidence type="ECO:0000313" key="3">
    <source>
        <dbReference type="Proteomes" id="UP000190648"/>
    </source>
</evidence>
<accession>A0A1V4KYE3</accession>
<dbReference type="AlphaFoldDB" id="A0A1V4KYE3"/>
<evidence type="ECO:0000256" key="1">
    <source>
        <dbReference type="SAM" id="MobiDB-lite"/>
    </source>
</evidence>
<proteinExistence type="predicted"/>
<keyword evidence="3" id="KW-1185">Reference proteome</keyword>
<gene>
    <name evidence="2" type="ORF">AV530_003583</name>
</gene>
<feature type="region of interest" description="Disordered" evidence="1">
    <location>
        <begin position="57"/>
        <end position="78"/>
    </location>
</feature>
<protein>
    <submittedName>
        <fullName evidence="2">Uncharacterized protein</fullName>
    </submittedName>
</protein>
<name>A0A1V4KYE3_PATFA</name>
<evidence type="ECO:0000313" key="2">
    <source>
        <dbReference type="EMBL" id="OPJ89338.1"/>
    </source>
</evidence>
<dbReference type="EMBL" id="LSYS01001150">
    <property type="protein sequence ID" value="OPJ89338.1"/>
    <property type="molecule type" value="Genomic_DNA"/>
</dbReference>
<organism evidence="2 3">
    <name type="scientific">Patagioenas fasciata monilis</name>
    <dbReference type="NCBI Taxonomy" id="372326"/>
    <lineage>
        <taxon>Eukaryota</taxon>
        <taxon>Metazoa</taxon>
        <taxon>Chordata</taxon>
        <taxon>Craniata</taxon>
        <taxon>Vertebrata</taxon>
        <taxon>Euteleostomi</taxon>
        <taxon>Archelosauria</taxon>
        <taxon>Archosauria</taxon>
        <taxon>Dinosauria</taxon>
        <taxon>Saurischia</taxon>
        <taxon>Theropoda</taxon>
        <taxon>Coelurosauria</taxon>
        <taxon>Aves</taxon>
        <taxon>Neognathae</taxon>
        <taxon>Neoaves</taxon>
        <taxon>Columbimorphae</taxon>
        <taxon>Columbiformes</taxon>
        <taxon>Columbidae</taxon>
        <taxon>Patagioenas</taxon>
    </lineage>
</organism>
<dbReference type="Proteomes" id="UP000190648">
    <property type="component" value="Unassembled WGS sequence"/>
</dbReference>
<sequence>MWSTNVCAGSFSNYCELCNCERVMFQKCECDSPNVGSGLPAKRDSEIFLASACNLESSQKTSPSSGHGGRCGGRSSRSSCRRSFGAPVVHGNHLASHKFFGEQQQQHLRLLSAVTAQRDGGVLEEWLSPPTVLSKERTGCSHLLSVFSGRSHGWQG</sequence>
<reference evidence="2 3" key="1">
    <citation type="submission" date="2016-02" db="EMBL/GenBank/DDBJ databases">
        <title>Band-tailed pigeon sequencing and assembly.</title>
        <authorList>
            <person name="Soares A.E."/>
            <person name="Novak B.J."/>
            <person name="Rice E.S."/>
            <person name="O'Connell B."/>
            <person name="Chang D."/>
            <person name="Weber S."/>
            <person name="Shapiro B."/>
        </authorList>
    </citation>
    <scope>NUCLEOTIDE SEQUENCE [LARGE SCALE GENOMIC DNA]</scope>
    <source>
        <strain evidence="2">BTP2013</strain>
        <tissue evidence="2">Blood</tissue>
    </source>
</reference>
<comment type="caution">
    <text evidence="2">The sequence shown here is derived from an EMBL/GenBank/DDBJ whole genome shotgun (WGS) entry which is preliminary data.</text>
</comment>